<protein>
    <recommendedName>
        <fullName evidence="3">Pesticin C-terminal domain-containing protein</fullName>
    </recommendedName>
</protein>
<gene>
    <name evidence="4" type="ORF">BG55_03320</name>
</gene>
<dbReference type="Pfam" id="PF16754">
    <property type="entry name" value="Pesticin"/>
    <property type="match status" value="1"/>
</dbReference>
<dbReference type="CDD" id="cd16903">
    <property type="entry name" value="pesticin_lyz-like"/>
    <property type="match status" value="1"/>
</dbReference>
<keyword evidence="5" id="KW-1185">Reference proteome</keyword>
<accession>A0A014Q0X6</accession>
<dbReference type="InterPro" id="IPR031922">
    <property type="entry name" value="Pesticin_C"/>
</dbReference>
<dbReference type="STRING" id="69222.BG55_03320"/>
<dbReference type="AlphaFoldDB" id="A0A014Q0X6"/>
<keyword evidence="1" id="KW-0929">Antimicrobial</keyword>
<dbReference type="Proteomes" id="UP000019918">
    <property type="component" value="Unassembled WGS sequence"/>
</dbReference>
<evidence type="ECO:0000259" key="3">
    <source>
        <dbReference type="Pfam" id="PF16754"/>
    </source>
</evidence>
<reference evidence="4 5" key="1">
    <citation type="submission" date="2014-02" db="EMBL/GenBank/DDBJ databases">
        <title>Draft genome of Erwinia mallotivora strain BT-MARDI, a papaya dieback pathogen.</title>
        <authorList>
            <person name="Redzuan R."/>
            <person name="Abu Bakar N."/>
            <person name="Badrun R."/>
            <person name="Mohd Raih M.F."/>
            <person name="Rozano L."/>
            <person name="Mat Amin N."/>
        </authorList>
    </citation>
    <scope>NUCLEOTIDE SEQUENCE [LARGE SCALE GENOMIC DNA]</scope>
    <source>
        <strain evidence="4 5">BT-MARDI</strain>
    </source>
</reference>
<feature type="domain" description="Pesticin C-terminal" evidence="3">
    <location>
        <begin position="29"/>
        <end position="167"/>
    </location>
</feature>
<organism evidence="4 5">
    <name type="scientific">Erwinia mallotivora</name>
    <dbReference type="NCBI Taxonomy" id="69222"/>
    <lineage>
        <taxon>Bacteria</taxon>
        <taxon>Pseudomonadati</taxon>
        <taxon>Pseudomonadota</taxon>
        <taxon>Gammaproteobacteria</taxon>
        <taxon>Enterobacterales</taxon>
        <taxon>Erwiniaceae</taxon>
        <taxon>Erwinia</taxon>
    </lineage>
</organism>
<evidence type="ECO:0000313" key="5">
    <source>
        <dbReference type="Proteomes" id="UP000019918"/>
    </source>
</evidence>
<evidence type="ECO:0000256" key="1">
    <source>
        <dbReference type="ARBA" id="ARBA00022529"/>
    </source>
</evidence>
<dbReference type="EMBL" id="JFHN01000022">
    <property type="protein sequence ID" value="EXU76802.1"/>
    <property type="molecule type" value="Genomic_DNA"/>
</dbReference>
<name>A0A014Q0X6_9GAMM</name>
<comment type="caution">
    <text evidence="4">The sequence shown here is derived from an EMBL/GenBank/DDBJ whole genome shotgun (WGS) entry which is preliminary data.</text>
</comment>
<dbReference type="GO" id="GO:0031640">
    <property type="term" value="P:killing of cells of another organism"/>
    <property type="evidence" value="ECO:0007669"/>
    <property type="project" value="UniProtKB-KW"/>
</dbReference>
<dbReference type="InterPro" id="IPR023347">
    <property type="entry name" value="Lysozyme_dom_sf"/>
</dbReference>
<sequence>MLEPKEGLLTFRAEGNNFRGSRYYSRKIHWPGNSPACGKNASGVTIGRGFDLGGRSEKEALSYLILAGIPTEKAIKISAGSKLTHCRADEFVKVNKDSIGEITESQQLRLFENVYRNYLYDAIRFYNKYKNSGSESWNKLDKKVKDVFVDMKYQGVLSKNMVKFFEKNNRFDVIYLIENDKYLMSYESSRGRLGYLKDKS</sequence>
<dbReference type="Gene3D" id="1.10.530.40">
    <property type="match status" value="1"/>
</dbReference>
<evidence type="ECO:0000256" key="2">
    <source>
        <dbReference type="ARBA" id="ARBA00022638"/>
    </source>
</evidence>
<keyword evidence="2" id="KW-0081">Bacteriolytic enzyme</keyword>
<dbReference type="PATRIC" id="fig|69222.5.peg.695"/>
<evidence type="ECO:0000313" key="4">
    <source>
        <dbReference type="EMBL" id="EXU76802.1"/>
    </source>
</evidence>
<dbReference type="RefSeq" id="WP_034934278.1">
    <property type="nucleotide sequence ID" value="NZ_JFHN01000022.1"/>
</dbReference>
<dbReference type="GO" id="GO:0003796">
    <property type="term" value="F:lysozyme activity"/>
    <property type="evidence" value="ECO:0007669"/>
    <property type="project" value="InterPro"/>
</dbReference>
<dbReference type="GO" id="GO:0042742">
    <property type="term" value="P:defense response to bacterium"/>
    <property type="evidence" value="ECO:0007669"/>
    <property type="project" value="UniProtKB-KW"/>
</dbReference>
<proteinExistence type="predicted"/>